<organism evidence="1 2">
    <name type="scientific">Longimycelium tulufanense</name>
    <dbReference type="NCBI Taxonomy" id="907463"/>
    <lineage>
        <taxon>Bacteria</taxon>
        <taxon>Bacillati</taxon>
        <taxon>Actinomycetota</taxon>
        <taxon>Actinomycetes</taxon>
        <taxon>Pseudonocardiales</taxon>
        <taxon>Pseudonocardiaceae</taxon>
        <taxon>Longimycelium</taxon>
    </lineage>
</organism>
<keyword evidence="2" id="KW-1185">Reference proteome</keyword>
<dbReference type="EMBL" id="BMMK01000055">
    <property type="protein sequence ID" value="GGM82259.1"/>
    <property type="molecule type" value="Genomic_DNA"/>
</dbReference>
<protein>
    <submittedName>
        <fullName evidence="1">Uncharacterized protein</fullName>
    </submittedName>
</protein>
<accession>A0A8J3CKY7</accession>
<comment type="caution">
    <text evidence="1">The sequence shown here is derived from an EMBL/GenBank/DDBJ whole genome shotgun (WGS) entry which is preliminary data.</text>
</comment>
<reference evidence="1" key="1">
    <citation type="journal article" date="2014" name="Int. J. Syst. Evol. Microbiol.">
        <title>Complete genome sequence of Corynebacterium casei LMG S-19264T (=DSM 44701T), isolated from a smear-ripened cheese.</title>
        <authorList>
            <consortium name="US DOE Joint Genome Institute (JGI-PGF)"/>
            <person name="Walter F."/>
            <person name="Albersmeier A."/>
            <person name="Kalinowski J."/>
            <person name="Ruckert C."/>
        </authorList>
    </citation>
    <scope>NUCLEOTIDE SEQUENCE</scope>
    <source>
        <strain evidence="1">CGMCC 4.5737</strain>
    </source>
</reference>
<dbReference type="AlphaFoldDB" id="A0A8J3CKY7"/>
<name>A0A8J3CKY7_9PSEU</name>
<sequence length="78" mass="8380">MPEALWAGFSWVALRCFPASLPVVWAGQAREVGQGGGEGKLPRSLVPPCLLPCPVWLRGVLFGQAPEVGAERVHWDAT</sequence>
<dbReference type="Proteomes" id="UP000637578">
    <property type="component" value="Unassembled WGS sequence"/>
</dbReference>
<evidence type="ECO:0000313" key="2">
    <source>
        <dbReference type="Proteomes" id="UP000637578"/>
    </source>
</evidence>
<gene>
    <name evidence="1" type="ORF">GCM10012275_61110</name>
</gene>
<proteinExistence type="predicted"/>
<reference evidence="1" key="2">
    <citation type="submission" date="2020-09" db="EMBL/GenBank/DDBJ databases">
        <authorList>
            <person name="Sun Q."/>
            <person name="Zhou Y."/>
        </authorList>
    </citation>
    <scope>NUCLEOTIDE SEQUENCE</scope>
    <source>
        <strain evidence="1">CGMCC 4.5737</strain>
    </source>
</reference>
<evidence type="ECO:0000313" key="1">
    <source>
        <dbReference type="EMBL" id="GGM82259.1"/>
    </source>
</evidence>